<dbReference type="PROSITE" id="PS50011">
    <property type="entry name" value="PROTEIN_KINASE_DOM"/>
    <property type="match status" value="1"/>
</dbReference>
<dbReference type="HOGENOM" id="CLU_013871_4_1_1"/>
<dbReference type="InterPro" id="IPR000719">
    <property type="entry name" value="Prot_kinase_dom"/>
</dbReference>
<name>A0A0C2WT57_AMAMK</name>
<dbReference type="GO" id="GO:0004672">
    <property type="term" value="F:protein kinase activity"/>
    <property type="evidence" value="ECO:0007669"/>
    <property type="project" value="InterPro"/>
</dbReference>
<dbReference type="InterPro" id="IPR011009">
    <property type="entry name" value="Kinase-like_dom_sf"/>
</dbReference>
<keyword evidence="6" id="KW-1185">Reference proteome</keyword>
<protein>
    <recommendedName>
        <fullName evidence="4">Protein kinase domain-containing protein</fullName>
    </recommendedName>
</protein>
<dbReference type="Gene3D" id="1.10.510.10">
    <property type="entry name" value="Transferase(Phosphotransferase) domain 1"/>
    <property type="match status" value="1"/>
</dbReference>
<dbReference type="AlphaFoldDB" id="A0A0C2WT57"/>
<evidence type="ECO:0000313" key="6">
    <source>
        <dbReference type="Proteomes" id="UP000054549"/>
    </source>
</evidence>
<dbReference type="InParanoid" id="A0A0C2WT57"/>
<dbReference type="GO" id="GO:0005576">
    <property type="term" value="C:extracellular region"/>
    <property type="evidence" value="ECO:0007669"/>
    <property type="project" value="UniProtKB-SubCell"/>
</dbReference>
<sequence length="607" mass="68299">MDLDDDDLLLSCVIQGETESFPIGVKRSSWRNPKFTVGYLKKKIQEERKNGSLAGIDAHILQLWKPNSINPKPKQTLPGRVASARESGEELDPTDSVLTVFPDQPPLDRLHIVVRKPDTGSDGLKRKADAMPELDDFEQAKRAKLIALAPSDASKPSYYQKMQGNASERILDDRPLADVDVPPAPLLYSGFGHFFDIYNGCDDVPYLSDIDFPALEAAVDDFANKMGEFFESEDDRRDQGLPLLNAIFSCRKENAPTILALRAESFCSYESDGHNLGTIVEFKNKITGITSIPEIEAAAYVAQLNIASRYRSGLFGRWRVPCLGLTVIGHQVTFYAIILLGHQYRLVSLTPTLSCLRSASNSTDRSSLYRAFVAASVLDMHIFADVRRALANPPPQIPSKHWQLPAVSRLRKYSTPETMDTDDLEHCYLDFQIQNDPIHADPSRLLFVASTTSDTLIIIKFTRRYCAELHALCAKLGRAPQLLAFERLPGGWCGVAMEYILTAVPLRSIPKDHVKRPRWQQELQEVLTQFHGENLVHGDLRDTNIIVEKDERVLLVDFDWGGKDGETVYPRWDLNSELQDGRTHNDLRIRKEDDERILAYAFSKSSS</sequence>
<organism evidence="5 6">
    <name type="scientific">Amanita muscaria (strain Koide BX008)</name>
    <dbReference type="NCBI Taxonomy" id="946122"/>
    <lineage>
        <taxon>Eukaryota</taxon>
        <taxon>Fungi</taxon>
        <taxon>Dikarya</taxon>
        <taxon>Basidiomycota</taxon>
        <taxon>Agaricomycotina</taxon>
        <taxon>Agaricomycetes</taxon>
        <taxon>Agaricomycetidae</taxon>
        <taxon>Agaricales</taxon>
        <taxon>Pluteineae</taxon>
        <taxon>Amanitaceae</taxon>
        <taxon>Amanita</taxon>
    </lineage>
</organism>
<evidence type="ECO:0000256" key="3">
    <source>
        <dbReference type="ARBA" id="ARBA00022525"/>
    </source>
</evidence>
<reference evidence="5 6" key="1">
    <citation type="submission" date="2014-04" db="EMBL/GenBank/DDBJ databases">
        <title>Evolutionary Origins and Diversification of the Mycorrhizal Mutualists.</title>
        <authorList>
            <consortium name="DOE Joint Genome Institute"/>
            <consortium name="Mycorrhizal Genomics Consortium"/>
            <person name="Kohler A."/>
            <person name="Kuo A."/>
            <person name="Nagy L.G."/>
            <person name="Floudas D."/>
            <person name="Copeland A."/>
            <person name="Barry K.W."/>
            <person name="Cichocki N."/>
            <person name="Veneault-Fourrey C."/>
            <person name="LaButti K."/>
            <person name="Lindquist E.A."/>
            <person name="Lipzen A."/>
            <person name="Lundell T."/>
            <person name="Morin E."/>
            <person name="Murat C."/>
            <person name="Riley R."/>
            <person name="Ohm R."/>
            <person name="Sun H."/>
            <person name="Tunlid A."/>
            <person name="Henrissat B."/>
            <person name="Grigoriev I.V."/>
            <person name="Hibbett D.S."/>
            <person name="Martin F."/>
        </authorList>
    </citation>
    <scope>NUCLEOTIDE SEQUENCE [LARGE SCALE GENOMIC DNA]</scope>
    <source>
        <strain evidence="5 6">Koide BX008</strain>
    </source>
</reference>
<evidence type="ECO:0000256" key="1">
    <source>
        <dbReference type="ARBA" id="ARBA00004340"/>
    </source>
</evidence>
<accession>A0A0C2WT57</accession>
<keyword evidence="3" id="KW-0964">Secreted</keyword>
<evidence type="ECO:0000259" key="4">
    <source>
        <dbReference type="PROSITE" id="PS50011"/>
    </source>
</evidence>
<dbReference type="GO" id="GO:0005524">
    <property type="term" value="F:ATP binding"/>
    <property type="evidence" value="ECO:0007669"/>
    <property type="project" value="InterPro"/>
</dbReference>
<proteinExistence type="predicted"/>
<dbReference type="Proteomes" id="UP000054549">
    <property type="component" value="Unassembled WGS sequence"/>
</dbReference>
<dbReference type="EMBL" id="KN818246">
    <property type="protein sequence ID" value="KIL64902.1"/>
    <property type="molecule type" value="Genomic_DNA"/>
</dbReference>
<comment type="subcellular location">
    <subcellularLocation>
        <location evidence="1">Host cell</location>
    </subcellularLocation>
    <subcellularLocation>
        <location evidence="2">Secreted</location>
    </subcellularLocation>
</comment>
<dbReference type="Pfam" id="PF20147">
    <property type="entry name" value="Crinkler"/>
    <property type="match status" value="1"/>
</dbReference>
<feature type="domain" description="Protein kinase" evidence="4">
    <location>
        <begin position="372"/>
        <end position="607"/>
    </location>
</feature>
<gene>
    <name evidence="5" type="ORF">M378DRAFT_192542</name>
</gene>
<evidence type="ECO:0000313" key="5">
    <source>
        <dbReference type="EMBL" id="KIL64902.1"/>
    </source>
</evidence>
<dbReference type="OrthoDB" id="3261131at2759"/>
<dbReference type="GO" id="GO:0043657">
    <property type="term" value="C:host cell"/>
    <property type="evidence" value="ECO:0007669"/>
    <property type="project" value="UniProtKB-SubCell"/>
</dbReference>
<dbReference type="SUPFAM" id="SSF56112">
    <property type="entry name" value="Protein kinase-like (PK-like)"/>
    <property type="match status" value="1"/>
</dbReference>
<dbReference type="InterPro" id="IPR045379">
    <property type="entry name" value="Crinkler_N"/>
</dbReference>
<evidence type="ECO:0000256" key="2">
    <source>
        <dbReference type="ARBA" id="ARBA00004613"/>
    </source>
</evidence>